<keyword evidence="3" id="KW-0804">Transcription</keyword>
<evidence type="ECO:0000313" key="6">
    <source>
        <dbReference type="Proteomes" id="UP000259465"/>
    </source>
</evidence>
<dbReference type="InterPro" id="IPR050204">
    <property type="entry name" value="AraC_XylS_family_regulators"/>
</dbReference>
<dbReference type="InterPro" id="IPR003313">
    <property type="entry name" value="AraC-bd"/>
</dbReference>
<dbReference type="RefSeq" id="WP_107732970.1">
    <property type="nucleotide sequence ID" value="NZ_CP031968.1"/>
</dbReference>
<evidence type="ECO:0000256" key="3">
    <source>
        <dbReference type="ARBA" id="ARBA00023163"/>
    </source>
</evidence>
<feature type="domain" description="HTH araC/xylS-type" evidence="4">
    <location>
        <begin position="175"/>
        <end position="272"/>
    </location>
</feature>
<dbReference type="EMBL" id="CP031968">
    <property type="protein sequence ID" value="AXT44891.1"/>
    <property type="molecule type" value="Genomic_DNA"/>
</dbReference>
<evidence type="ECO:0000313" key="5">
    <source>
        <dbReference type="EMBL" id="AXT44891.1"/>
    </source>
</evidence>
<dbReference type="Gene3D" id="1.10.10.60">
    <property type="entry name" value="Homeodomain-like"/>
    <property type="match status" value="2"/>
</dbReference>
<evidence type="ECO:0000259" key="4">
    <source>
        <dbReference type="PROSITE" id="PS01124"/>
    </source>
</evidence>
<accession>A0AAD0W753</accession>
<dbReference type="GO" id="GO:0003700">
    <property type="term" value="F:DNA-binding transcription factor activity"/>
    <property type="evidence" value="ECO:0007669"/>
    <property type="project" value="InterPro"/>
</dbReference>
<dbReference type="InterPro" id="IPR009057">
    <property type="entry name" value="Homeodomain-like_sf"/>
</dbReference>
<dbReference type="InterPro" id="IPR037923">
    <property type="entry name" value="HTH-like"/>
</dbReference>
<reference evidence="5 6" key="1">
    <citation type="submission" date="2018-08" db="EMBL/GenBank/DDBJ databases">
        <title>Complete genome sequence of JP2-74.</title>
        <authorList>
            <person name="Wu L."/>
        </authorList>
    </citation>
    <scope>NUCLEOTIDE SEQUENCE [LARGE SCALE GENOMIC DNA]</scope>
    <source>
        <strain evidence="5 6">JP2-74</strain>
    </source>
</reference>
<keyword evidence="6" id="KW-1185">Reference proteome</keyword>
<keyword evidence="1" id="KW-0805">Transcription regulation</keyword>
<protein>
    <submittedName>
        <fullName evidence="5">AraC family transcriptional regulator</fullName>
    </submittedName>
</protein>
<dbReference type="AlphaFoldDB" id="A0AAD0W753"/>
<keyword evidence="2" id="KW-0238">DNA-binding</keyword>
<dbReference type="PANTHER" id="PTHR46796">
    <property type="entry name" value="HTH-TYPE TRANSCRIPTIONAL ACTIVATOR RHAS-RELATED"/>
    <property type="match status" value="1"/>
</dbReference>
<evidence type="ECO:0000256" key="1">
    <source>
        <dbReference type="ARBA" id="ARBA00023015"/>
    </source>
</evidence>
<proteinExistence type="predicted"/>
<evidence type="ECO:0000256" key="2">
    <source>
        <dbReference type="ARBA" id="ARBA00023125"/>
    </source>
</evidence>
<dbReference type="PANTHER" id="PTHR46796:SF2">
    <property type="entry name" value="TRANSCRIPTIONAL REGULATORY PROTEIN"/>
    <property type="match status" value="1"/>
</dbReference>
<gene>
    <name evidence="5" type="ORF">D1345_01150</name>
</gene>
<dbReference type="Pfam" id="PF12833">
    <property type="entry name" value="HTH_18"/>
    <property type="match status" value="1"/>
</dbReference>
<dbReference type="SUPFAM" id="SSF51215">
    <property type="entry name" value="Regulatory protein AraC"/>
    <property type="match status" value="1"/>
</dbReference>
<dbReference type="GO" id="GO:0043565">
    <property type="term" value="F:sequence-specific DNA binding"/>
    <property type="evidence" value="ECO:0007669"/>
    <property type="project" value="InterPro"/>
</dbReference>
<dbReference type="InterPro" id="IPR018060">
    <property type="entry name" value="HTH_AraC"/>
</dbReference>
<sequence>MFYQASDRSDFFRADDIGQLECLDASYAQRVFPPHFHEEYVVNALTLGAQSYHHRGGTHRAGVGALVLINPGEVHTGETADARGWAYRGFYPSADFLQRLAADISGDAHSRPYFRDTVVLDATLAVGLDQLHRLLRGSQDRLLRESALQRVFGAVLQRHMQVRGQTHAAAPRAVELARQMLADAINENLSLQALAEAAQLSPWQLCRQFRQHFGLPPVAWRNQLRVNRARQLLAQGQTPGAVALSLGFADQAHLTRAFRHTVGLAPAAYQRALGLRR</sequence>
<dbReference type="KEGG" id="crz:D1345_01150"/>
<dbReference type="SMART" id="SM00342">
    <property type="entry name" value="HTH_ARAC"/>
    <property type="match status" value="1"/>
</dbReference>
<dbReference type="Pfam" id="PF02311">
    <property type="entry name" value="AraC_binding"/>
    <property type="match status" value="1"/>
</dbReference>
<dbReference type="Proteomes" id="UP000259465">
    <property type="component" value="Chromosome"/>
</dbReference>
<dbReference type="PROSITE" id="PS01124">
    <property type="entry name" value="HTH_ARAC_FAMILY_2"/>
    <property type="match status" value="1"/>
</dbReference>
<organism evidence="5 6">
    <name type="scientific">Chromobacterium rhizoryzae</name>
    <dbReference type="NCBI Taxonomy" id="1778675"/>
    <lineage>
        <taxon>Bacteria</taxon>
        <taxon>Pseudomonadati</taxon>
        <taxon>Pseudomonadota</taxon>
        <taxon>Betaproteobacteria</taxon>
        <taxon>Neisseriales</taxon>
        <taxon>Chromobacteriaceae</taxon>
        <taxon>Chromobacterium</taxon>
    </lineage>
</organism>
<name>A0AAD0W753_9NEIS</name>
<dbReference type="SUPFAM" id="SSF46689">
    <property type="entry name" value="Homeodomain-like"/>
    <property type="match status" value="2"/>
</dbReference>